<reference evidence="3 4" key="1">
    <citation type="journal article" date="2015" name="Genome Announc.">
        <title>Complete Genome Sequencing of Protease-Producing Novel Arthrobacter sp. Strain IHBB 11108 Using PacBio Single-Molecule Real-Time Sequencing Technology.</title>
        <authorList>
            <person name="Kiran S."/>
            <person name="Swarnkar M.K."/>
            <person name="Pal M."/>
            <person name="Thakur R."/>
            <person name="Tewari R."/>
            <person name="Singh A.K."/>
            <person name="Gulati A."/>
        </authorList>
    </citation>
    <scope>NUCLEOTIDE SEQUENCE [LARGE SCALE GENOMIC DNA]</scope>
    <source>
        <strain evidence="3 4">IHBB 11108</strain>
    </source>
</reference>
<accession>A0A0D4C0Q4</accession>
<proteinExistence type="predicted"/>
<feature type="domain" description="TadE-like" evidence="2">
    <location>
        <begin position="9"/>
        <end position="51"/>
    </location>
</feature>
<dbReference type="Pfam" id="PF07811">
    <property type="entry name" value="TadE"/>
    <property type="match status" value="1"/>
</dbReference>
<dbReference type="NCBIfam" id="NF041390">
    <property type="entry name" value="TadE_Rv3655c"/>
    <property type="match status" value="1"/>
</dbReference>
<protein>
    <recommendedName>
        <fullName evidence="2">TadE-like domain-containing protein</fullName>
    </recommendedName>
</protein>
<name>A0A0D4C0Q4_9MICC</name>
<evidence type="ECO:0000256" key="1">
    <source>
        <dbReference type="SAM" id="Phobius"/>
    </source>
</evidence>
<feature type="transmembrane region" description="Helical" evidence="1">
    <location>
        <begin position="15"/>
        <end position="37"/>
    </location>
</feature>
<keyword evidence="1" id="KW-1133">Transmembrane helix</keyword>
<evidence type="ECO:0000313" key="4">
    <source>
        <dbReference type="Proteomes" id="UP000061839"/>
    </source>
</evidence>
<keyword evidence="1" id="KW-0812">Transmembrane</keyword>
<dbReference type="RefSeq" id="WP_045075634.1">
    <property type="nucleotide sequence ID" value="NZ_CP011005.1"/>
</dbReference>
<dbReference type="STRING" id="1618207.UM93_11245"/>
<dbReference type="HOGENOM" id="CLU_116311_4_1_11"/>
<evidence type="ECO:0000259" key="2">
    <source>
        <dbReference type="Pfam" id="PF07811"/>
    </source>
</evidence>
<dbReference type="PATRIC" id="fig|1618207.4.peg.2279"/>
<dbReference type="Proteomes" id="UP000061839">
    <property type="component" value="Chromosome"/>
</dbReference>
<dbReference type="KEGG" id="ari:UM93_11245"/>
<evidence type="ECO:0000313" key="3">
    <source>
        <dbReference type="EMBL" id="AJT41946.1"/>
    </source>
</evidence>
<sequence>MRSTSVERGSVTAELAVLLPVITMLFAIIVFTAQLGLTQLRLDDAARAGARQAARGETTAGTVQAARTIIGQDASVTVSSTEGFVTVTVSATARGPFASVLAWRLNAQASAQLEQFSPPEQPSISSAR</sequence>
<keyword evidence="4" id="KW-1185">Reference proteome</keyword>
<keyword evidence="1" id="KW-0472">Membrane</keyword>
<dbReference type="EMBL" id="CP011005">
    <property type="protein sequence ID" value="AJT41946.1"/>
    <property type="molecule type" value="Genomic_DNA"/>
</dbReference>
<organism evidence="3 4">
    <name type="scientific">Psychromicrobium lacuslunae</name>
    <dbReference type="NCBI Taxonomy" id="1618207"/>
    <lineage>
        <taxon>Bacteria</taxon>
        <taxon>Bacillati</taxon>
        <taxon>Actinomycetota</taxon>
        <taxon>Actinomycetes</taxon>
        <taxon>Micrococcales</taxon>
        <taxon>Micrococcaceae</taxon>
        <taxon>Psychromicrobium</taxon>
    </lineage>
</organism>
<gene>
    <name evidence="3" type="ORF">UM93_11245</name>
</gene>
<dbReference type="InterPro" id="IPR012495">
    <property type="entry name" value="TadE-like_dom"/>
</dbReference>
<dbReference type="AlphaFoldDB" id="A0A0D4C0Q4"/>
<dbReference type="InterPro" id="IPR049790">
    <property type="entry name" value="Rv3655c/TadE"/>
</dbReference>